<evidence type="ECO:0000259" key="8">
    <source>
        <dbReference type="PROSITE" id="PS50089"/>
    </source>
</evidence>
<organism evidence="10 11">
    <name type="scientific">Sinanodonta woodiana</name>
    <name type="common">Chinese pond mussel</name>
    <name type="synonym">Anodonta woodiana</name>
    <dbReference type="NCBI Taxonomy" id="1069815"/>
    <lineage>
        <taxon>Eukaryota</taxon>
        <taxon>Metazoa</taxon>
        <taxon>Spiralia</taxon>
        <taxon>Lophotrochozoa</taxon>
        <taxon>Mollusca</taxon>
        <taxon>Bivalvia</taxon>
        <taxon>Autobranchia</taxon>
        <taxon>Heteroconchia</taxon>
        <taxon>Palaeoheterodonta</taxon>
        <taxon>Unionida</taxon>
        <taxon>Unionoidea</taxon>
        <taxon>Unionidae</taxon>
        <taxon>Unioninae</taxon>
        <taxon>Sinanodonta</taxon>
    </lineage>
</organism>
<protein>
    <submittedName>
        <fullName evidence="10">Uncharacterized protein</fullName>
    </submittedName>
</protein>
<feature type="repeat" description="NHL" evidence="7">
    <location>
        <begin position="565"/>
        <end position="606"/>
    </location>
</feature>
<dbReference type="AlphaFoldDB" id="A0ABD3XXS4"/>
<keyword evidence="3" id="KW-0677">Repeat</keyword>
<dbReference type="InterPro" id="IPR017907">
    <property type="entry name" value="Znf_RING_CS"/>
</dbReference>
<dbReference type="PROSITE" id="PS51125">
    <property type="entry name" value="NHL"/>
    <property type="match status" value="1"/>
</dbReference>
<dbReference type="InterPro" id="IPR011042">
    <property type="entry name" value="6-blade_b-propeller_TolB-like"/>
</dbReference>
<feature type="domain" description="B box-type" evidence="9">
    <location>
        <begin position="93"/>
        <end position="143"/>
    </location>
</feature>
<dbReference type="PANTHER" id="PTHR25462">
    <property type="entry name" value="BONUS, ISOFORM C-RELATED"/>
    <property type="match status" value="1"/>
</dbReference>
<dbReference type="PROSITE" id="PS00518">
    <property type="entry name" value="ZF_RING_1"/>
    <property type="match status" value="1"/>
</dbReference>
<dbReference type="InterPro" id="IPR010620">
    <property type="entry name" value="SBBP_repeat"/>
</dbReference>
<gene>
    <name evidence="10" type="ORF">ACJMK2_002738</name>
</gene>
<dbReference type="Gene3D" id="2.120.10.30">
    <property type="entry name" value="TolB, C-terminal domain"/>
    <property type="match status" value="2"/>
</dbReference>
<reference evidence="10 11" key="1">
    <citation type="submission" date="2024-11" db="EMBL/GenBank/DDBJ databases">
        <title>Chromosome-level genome assembly of the freshwater bivalve Anodonta woodiana.</title>
        <authorList>
            <person name="Chen X."/>
        </authorList>
    </citation>
    <scope>NUCLEOTIDE SEQUENCE [LARGE SCALE GENOMIC DNA]</scope>
    <source>
        <strain evidence="10">MN2024</strain>
        <tissue evidence="10">Gills</tissue>
    </source>
</reference>
<dbReference type="CDD" id="cd19757">
    <property type="entry name" value="Bbox1"/>
    <property type="match status" value="1"/>
</dbReference>
<evidence type="ECO:0000313" key="10">
    <source>
        <dbReference type="EMBL" id="KAL3890456.1"/>
    </source>
</evidence>
<dbReference type="Pfam" id="PF06739">
    <property type="entry name" value="SBBP"/>
    <property type="match status" value="1"/>
</dbReference>
<evidence type="ECO:0000256" key="1">
    <source>
        <dbReference type="ARBA" id="ARBA00022553"/>
    </source>
</evidence>
<keyword evidence="11" id="KW-1185">Reference proteome</keyword>
<dbReference type="Gene3D" id="3.30.40.10">
    <property type="entry name" value="Zinc/RING finger domain, C3HC4 (zinc finger)"/>
    <property type="match status" value="1"/>
</dbReference>
<accession>A0ABD3XXS4</accession>
<evidence type="ECO:0000313" key="11">
    <source>
        <dbReference type="Proteomes" id="UP001634394"/>
    </source>
</evidence>
<dbReference type="Gene3D" id="3.30.160.60">
    <property type="entry name" value="Classic Zinc Finger"/>
    <property type="match status" value="1"/>
</dbReference>
<dbReference type="InterPro" id="IPR027370">
    <property type="entry name" value="Znf-RING_euk"/>
</dbReference>
<dbReference type="PANTHER" id="PTHR25462:SF296">
    <property type="entry name" value="MEIOTIC P26, ISOFORM F"/>
    <property type="match status" value="1"/>
</dbReference>
<dbReference type="InterPro" id="IPR013083">
    <property type="entry name" value="Znf_RING/FYVE/PHD"/>
</dbReference>
<evidence type="ECO:0000256" key="5">
    <source>
        <dbReference type="ARBA" id="ARBA00022833"/>
    </source>
</evidence>
<evidence type="ECO:0000256" key="2">
    <source>
        <dbReference type="ARBA" id="ARBA00022723"/>
    </source>
</evidence>
<dbReference type="InterPro" id="IPR047153">
    <property type="entry name" value="TRIM45/56/19-like"/>
</dbReference>
<dbReference type="InterPro" id="IPR000315">
    <property type="entry name" value="Znf_B-box"/>
</dbReference>
<proteinExistence type="predicted"/>
<comment type="caution">
    <text evidence="10">The sequence shown here is derived from an EMBL/GenBank/DDBJ whole genome shotgun (WGS) entry which is preliminary data.</text>
</comment>
<dbReference type="SUPFAM" id="SSF57850">
    <property type="entry name" value="RING/U-box"/>
    <property type="match status" value="1"/>
</dbReference>
<dbReference type="Proteomes" id="UP001634394">
    <property type="component" value="Unassembled WGS sequence"/>
</dbReference>
<dbReference type="Pfam" id="PF13445">
    <property type="entry name" value="zf-RING_UBOX"/>
    <property type="match status" value="1"/>
</dbReference>
<sequence>MAAAISNTEEEPTCPICLGLFNVPRQLPCAHTFCQSCLQSYITSKEHEKKRCIECPVCRKTVGHFTENKPTSEWASSFPVDTVIQCIIPTKSKVDRVCDACSSDGSSVTATGFCVVCEEAMCDDCAKFHRKQKMSKAHSILTMAELLSNPQNMMKLAEGFTCLDHEDEKLNFYCNDHKIACCGICYFQSHNTCSKVRMLKDELSDLLRETKTSEIIEDLKKLQAHLKKFIDVKESNIRDLESQVNGLTYQIREVRTKINTALDELEIKVMTEGKRIHKEADIRTQEENHQCLSLIHAIRNSQLLCETVHKYGIDIQKFLTAEKIKSQLPLYYSQVREKYERTDIVTVQVTFTPLLESVLSLSSSDIGKLVTTNASTLFIPGLRKPTKECQVEKVETFDVNISGNTPYYSGITVLSRDRVILVDNANSQCILLNNSHQVVTTYKLTEKPCDICVVGDEEVAVSLYDQKKIHILSVRNDVISPVRTIATKYECYGITAAGNGEMVVVGYCGNYKHCWSLIRDGREVSYSDQYDSSYGNYYIALNNSKTRVYVTVSSTNSLLCFIMDGKKQYIYSPDNLKSPRGVTVDRDDNIYVVGYSSHNIHQLSPEGCILQVITTGVPHNPWAISFDNIRDTFIITNYSEYTKLHIYQLK</sequence>
<dbReference type="InterPro" id="IPR001841">
    <property type="entry name" value="Znf_RING"/>
</dbReference>
<name>A0ABD3XXS4_SINWO</name>
<keyword evidence="2" id="KW-0479">Metal-binding</keyword>
<dbReference type="CDD" id="cd19756">
    <property type="entry name" value="Bbox2"/>
    <property type="match status" value="1"/>
</dbReference>
<dbReference type="GO" id="GO:0008270">
    <property type="term" value="F:zinc ion binding"/>
    <property type="evidence" value="ECO:0007669"/>
    <property type="project" value="UniProtKB-KW"/>
</dbReference>
<dbReference type="SMART" id="SM00184">
    <property type="entry name" value="RING"/>
    <property type="match status" value="1"/>
</dbReference>
<evidence type="ECO:0000256" key="3">
    <source>
        <dbReference type="ARBA" id="ARBA00022737"/>
    </source>
</evidence>
<evidence type="ECO:0000256" key="6">
    <source>
        <dbReference type="PROSITE-ProRule" id="PRU00024"/>
    </source>
</evidence>
<feature type="domain" description="RING-type" evidence="8">
    <location>
        <begin position="14"/>
        <end position="59"/>
    </location>
</feature>
<dbReference type="PROSITE" id="PS50119">
    <property type="entry name" value="ZF_BBOX"/>
    <property type="match status" value="1"/>
</dbReference>
<keyword evidence="1" id="KW-0597">Phosphoprotein</keyword>
<evidence type="ECO:0000259" key="9">
    <source>
        <dbReference type="PROSITE" id="PS50119"/>
    </source>
</evidence>
<dbReference type="InterPro" id="IPR001258">
    <property type="entry name" value="NHL_repeat"/>
</dbReference>
<dbReference type="PROSITE" id="PS50089">
    <property type="entry name" value="ZF_RING_2"/>
    <property type="match status" value="1"/>
</dbReference>
<dbReference type="SUPFAM" id="SSF63829">
    <property type="entry name" value="Calcium-dependent phosphotriesterase"/>
    <property type="match status" value="1"/>
</dbReference>
<keyword evidence="4 6" id="KW-0863">Zinc-finger</keyword>
<evidence type="ECO:0000256" key="4">
    <source>
        <dbReference type="ARBA" id="ARBA00022771"/>
    </source>
</evidence>
<dbReference type="EMBL" id="JBJQND010000001">
    <property type="protein sequence ID" value="KAL3890456.1"/>
    <property type="molecule type" value="Genomic_DNA"/>
</dbReference>
<dbReference type="SUPFAM" id="SSF57845">
    <property type="entry name" value="B-box zinc-binding domain"/>
    <property type="match status" value="1"/>
</dbReference>
<keyword evidence="5" id="KW-0862">Zinc</keyword>
<evidence type="ECO:0000256" key="7">
    <source>
        <dbReference type="PROSITE-ProRule" id="PRU00504"/>
    </source>
</evidence>